<dbReference type="NCBIfam" id="TIGR00082">
    <property type="entry name" value="rbfA"/>
    <property type="match status" value="1"/>
</dbReference>
<comment type="similarity">
    <text evidence="2">Belongs to the RbfA family.</text>
</comment>
<dbReference type="InterPro" id="IPR023799">
    <property type="entry name" value="RbfA_dom_sf"/>
</dbReference>
<dbReference type="GO" id="GO:0005829">
    <property type="term" value="C:cytosol"/>
    <property type="evidence" value="ECO:0007669"/>
    <property type="project" value="TreeGrafter"/>
</dbReference>
<evidence type="ECO:0000313" key="4">
    <source>
        <dbReference type="Proteomes" id="UP001357733"/>
    </source>
</evidence>
<organism evidence="3 4">
    <name type="scientific">Citroniella saccharovorans</name>
    <dbReference type="NCBI Taxonomy" id="2053367"/>
    <lineage>
        <taxon>Bacteria</taxon>
        <taxon>Bacillati</taxon>
        <taxon>Bacillota</taxon>
        <taxon>Tissierellia</taxon>
        <taxon>Tissierellales</taxon>
        <taxon>Peptoniphilaceae</taxon>
        <taxon>Citroniella</taxon>
    </lineage>
</organism>
<dbReference type="RefSeq" id="WP_324619809.1">
    <property type="nucleotide sequence ID" value="NZ_JAYKOT010000003.1"/>
</dbReference>
<keyword evidence="1 2" id="KW-0690">Ribosome biogenesis</keyword>
<dbReference type="Gene3D" id="3.30.300.20">
    <property type="match status" value="1"/>
</dbReference>
<comment type="function">
    <text evidence="2">One of several proteins that assist in the late maturation steps of the functional core of the 30S ribosomal subunit. Associates with free 30S ribosomal subunits (but not with 30S subunits that are part of 70S ribosomes or polysomes). Required for efficient processing of 16S rRNA. May interact with the 5'-terminal helix region of 16S rRNA.</text>
</comment>
<dbReference type="EMBL" id="JAYKOT010000003">
    <property type="protein sequence ID" value="MEB3429631.1"/>
    <property type="molecule type" value="Genomic_DNA"/>
</dbReference>
<dbReference type="GO" id="GO:0043024">
    <property type="term" value="F:ribosomal small subunit binding"/>
    <property type="evidence" value="ECO:0007669"/>
    <property type="project" value="TreeGrafter"/>
</dbReference>
<evidence type="ECO:0000313" key="3">
    <source>
        <dbReference type="EMBL" id="MEB3429631.1"/>
    </source>
</evidence>
<dbReference type="InterPro" id="IPR000238">
    <property type="entry name" value="RbfA"/>
</dbReference>
<dbReference type="AlphaFoldDB" id="A0AAW9MU84"/>
<comment type="subcellular location">
    <subcellularLocation>
        <location evidence="2">Cytoplasm</location>
    </subcellularLocation>
</comment>
<dbReference type="SUPFAM" id="SSF89919">
    <property type="entry name" value="Ribosome-binding factor A, RbfA"/>
    <property type="match status" value="1"/>
</dbReference>
<comment type="caution">
    <text evidence="3">The sequence shown here is derived from an EMBL/GenBank/DDBJ whole genome shotgun (WGS) entry which is preliminary data.</text>
</comment>
<gene>
    <name evidence="2 3" type="primary">rbfA</name>
    <name evidence="3" type="ORF">VLK81_06340</name>
</gene>
<protein>
    <recommendedName>
        <fullName evidence="2">Ribosome-binding factor A</fullName>
    </recommendedName>
</protein>
<dbReference type="Pfam" id="PF02033">
    <property type="entry name" value="RBFA"/>
    <property type="match status" value="1"/>
</dbReference>
<dbReference type="Proteomes" id="UP001357733">
    <property type="component" value="Unassembled WGS sequence"/>
</dbReference>
<dbReference type="InterPro" id="IPR015946">
    <property type="entry name" value="KH_dom-like_a/b"/>
</dbReference>
<proteinExistence type="inferred from homology"/>
<dbReference type="GO" id="GO:0030490">
    <property type="term" value="P:maturation of SSU-rRNA"/>
    <property type="evidence" value="ECO:0007669"/>
    <property type="project" value="UniProtKB-UniRule"/>
</dbReference>
<dbReference type="PROSITE" id="PS01319">
    <property type="entry name" value="RBFA"/>
    <property type="match status" value="1"/>
</dbReference>
<dbReference type="InterPro" id="IPR020053">
    <property type="entry name" value="Ribosome-bd_factorA_CS"/>
</dbReference>
<keyword evidence="4" id="KW-1185">Reference proteome</keyword>
<name>A0AAW9MU84_9FIRM</name>
<accession>A0AAW9MU84</accession>
<reference evidence="3 4" key="1">
    <citation type="submission" date="2024-01" db="EMBL/GenBank/DDBJ databases">
        <title>Complete genome sequence of Citroniella saccharovorans strain M6.X9, isolated from human fecal sample.</title>
        <authorList>
            <person name="Cheng G."/>
            <person name="Westerholm M."/>
            <person name="Schnurer A."/>
        </authorList>
    </citation>
    <scope>NUCLEOTIDE SEQUENCE [LARGE SCALE GENOMIC DNA]</scope>
    <source>
        <strain evidence="3 4">DSM 29873</strain>
    </source>
</reference>
<keyword evidence="2" id="KW-0963">Cytoplasm</keyword>
<dbReference type="PANTHER" id="PTHR33515:SF1">
    <property type="entry name" value="RIBOSOME-BINDING FACTOR A, CHLOROPLASTIC-RELATED"/>
    <property type="match status" value="1"/>
</dbReference>
<evidence type="ECO:0000256" key="2">
    <source>
        <dbReference type="HAMAP-Rule" id="MF_00003"/>
    </source>
</evidence>
<sequence length="118" mass="13634">MNNRRIQRISQEIKKIISNLLIDGIKDPRISKMTSITSVKVSNDLSYADIYISVLGRESEKEESLDGLKKAKGYIKKEIGSKIDLRHVPELRFHLDDTLDHGMKIDEILRQIKEENLD</sequence>
<evidence type="ECO:0000256" key="1">
    <source>
        <dbReference type="ARBA" id="ARBA00022517"/>
    </source>
</evidence>
<dbReference type="HAMAP" id="MF_00003">
    <property type="entry name" value="RbfA"/>
    <property type="match status" value="1"/>
</dbReference>
<comment type="subunit">
    <text evidence="2">Monomer. Binds 30S ribosomal subunits, but not 50S ribosomal subunits or 70S ribosomes.</text>
</comment>
<dbReference type="PANTHER" id="PTHR33515">
    <property type="entry name" value="RIBOSOME-BINDING FACTOR A, CHLOROPLASTIC-RELATED"/>
    <property type="match status" value="1"/>
</dbReference>